<dbReference type="Proteomes" id="UP000466396">
    <property type="component" value="Chromosome"/>
</dbReference>
<sequence length="83" mass="9100">MISDPFAQVLLDAVGDTRSGLAGVAVAELDRGNTAGDIHRRRDARRVRVRKLLDELRNSLTDAERAQVKAAERQLYDDAGLPS</sequence>
<proteinExistence type="predicted"/>
<dbReference type="AlphaFoldDB" id="A0A1X1YR78"/>
<protein>
    <submittedName>
        <fullName evidence="1">Uncharacterized protein</fullName>
    </submittedName>
</protein>
<dbReference type="KEGG" id="mlj:MLAC_35620"/>
<accession>A0A1X1YR78</accession>
<dbReference type="EMBL" id="AP022581">
    <property type="protein sequence ID" value="BBX98268.1"/>
    <property type="molecule type" value="Genomic_DNA"/>
</dbReference>
<organism evidence="1 2">
    <name type="scientific">Mycobacterium lacus</name>
    <dbReference type="NCBI Taxonomy" id="169765"/>
    <lineage>
        <taxon>Bacteria</taxon>
        <taxon>Bacillati</taxon>
        <taxon>Actinomycetota</taxon>
        <taxon>Actinomycetes</taxon>
        <taxon>Mycobacteriales</taxon>
        <taxon>Mycobacteriaceae</taxon>
        <taxon>Mycobacterium</taxon>
    </lineage>
</organism>
<dbReference type="STRING" id="169765.AWC15_14115"/>
<reference evidence="1 2" key="1">
    <citation type="journal article" date="2019" name="Emerg. Microbes Infect.">
        <title>Comprehensive subspecies identification of 175 nontuberculous mycobacteria species based on 7547 genomic profiles.</title>
        <authorList>
            <person name="Matsumoto Y."/>
            <person name="Kinjo T."/>
            <person name="Motooka D."/>
            <person name="Nabeya D."/>
            <person name="Jung N."/>
            <person name="Uechi K."/>
            <person name="Horii T."/>
            <person name="Iida T."/>
            <person name="Fujita J."/>
            <person name="Nakamura S."/>
        </authorList>
    </citation>
    <scope>NUCLEOTIDE SEQUENCE [LARGE SCALE GENOMIC DNA]</scope>
    <source>
        <strain evidence="1 2">JCM 15657</strain>
    </source>
</reference>
<keyword evidence="2" id="KW-1185">Reference proteome</keyword>
<name>A0A1X1YR78_9MYCO</name>
<evidence type="ECO:0000313" key="1">
    <source>
        <dbReference type="EMBL" id="BBX98268.1"/>
    </source>
</evidence>
<gene>
    <name evidence="1" type="ORF">MLAC_35620</name>
</gene>
<evidence type="ECO:0000313" key="2">
    <source>
        <dbReference type="Proteomes" id="UP000466396"/>
    </source>
</evidence>